<evidence type="ECO:0000313" key="4">
    <source>
        <dbReference type="Proteomes" id="UP000042527"/>
    </source>
</evidence>
<evidence type="ECO:0000313" key="3">
    <source>
        <dbReference type="EMBL" id="QEJ97194.1"/>
    </source>
</evidence>
<evidence type="ECO:0000313" key="5">
    <source>
        <dbReference type="Proteomes" id="UP000323594"/>
    </source>
</evidence>
<dbReference type="SUPFAM" id="SSF48452">
    <property type="entry name" value="TPR-like"/>
    <property type="match status" value="1"/>
</dbReference>
<accession>A0A0B7GX30</accession>
<protein>
    <recommendedName>
        <fullName evidence="6">Tetratricopeptide repeat protein</fullName>
    </recommendedName>
</protein>
<reference evidence="4" key="2">
    <citation type="submission" date="2015-01" db="EMBL/GenBank/DDBJ databases">
        <authorList>
            <person name="Manzoor Shahid"/>
            <person name="Zubair Saima"/>
        </authorList>
    </citation>
    <scope>NUCLEOTIDE SEQUENCE [LARGE SCALE GENOMIC DNA]</scope>
    <source>
        <strain evidence="4">V1</strain>
    </source>
</reference>
<dbReference type="Proteomes" id="UP000042527">
    <property type="component" value="Unassembled WGS sequence"/>
</dbReference>
<gene>
    <name evidence="3" type="ORF">FUT82_03785</name>
    <name evidence="2" type="ORF">TPHV1_60056</name>
</gene>
<reference evidence="2" key="1">
    <citation type="submission" date="2015-01" db="EMBL/GenBank/DDBJ databases">
        <authorList>
            <person name="Xiang T."/>
            <person name="Song Y."/>
            <person name="Huang L."/>
            <person name="Wang B."/>
            <person name="Wu P."/>
        </authorList>
    </citation>
    <scope>NUCLEOTIDE SEQUENCE [LARGE SCALE GENOMIC DNA]</scope>
    <source>
        <strain evidence="2">V1</strain>
    </source>
</reference>
<proteinExistence type="predicted"/>
<dbReference type="Gene3D" id="1.25.40.10">
    <property type="entry name" value="Tetratricopeptide repeat domain"/>
    <property type="match status" value="1"/>
</dbReference>
<evidence type="ECO:0008006" key="6">
    <source>
        <dbReference type="Google" id="ProtNLM"/>
    </source>
</evidence>
<feature type="chain" id="PRO_5041596596" description="Tetratricopeptide repeat protein" evidence="1">
    <location>
        <begin position="24"/>
        <end position="250"/>
    </location>
</feature>
<evidence type="ECO:0000256" key="1">
    <source>
        <dbReference type="SAM" id="SignalP"/>
    </source>
</evidence>
<dbReference type="OrthoDB" id="361931at2"/>
<dbReference type="EMBL" id="CDNC01000048">
    <property type="protein sequence ID" value="CEM63068.1"/>
    <property type="molecule type" value="Genomic_DNA"/>
</dbReference>
<name>A0A0B7GX30_TREPH</name>
<dbReference type="RefSeq" id="WP_024752923.1">
    <property type="nucleotide sequence ID" value="NZ_CDNC01000048.1"/>
</dbReference>
<dbReference type="Proteomes" id="UP000323594">
    <property type="component" value="Chromosome"/>
</dbReference>
<evidence type="ECO:0000313" key="2">
    <source>
        <dbReference type="EMBL" id="CEM63068.1"/>
    </source>
</evidence>
<feature type="signal peptide" evidence="1">
    <location>
        <begin position="1"/>
        <end position="23"/>
    </location>
</feature>
<organism evidence="2 4">
    <name type="scientific">Treponema phagedenis</name>
    <dbReference type="NCBI Taxonomy" id="162"/>
    <lineage>
        <taxon>Bacteria</taxon>
        <taxon>Pseudomonadati</taxon>
        <taxon>Spirochaetota</taxon>
        <taxon>Spirochaetia</taxon>
        <taxon>Spirochaetales</taxon>
        <taxon>Treponemataceae</taxon>
        <taxon>Treponema</taxon>
    </lineage>
</organism>
<dbReference type="InterPro" id="IPR011990">
    <property type="entry name" value="TPR-like_helical_dom_sf"/>
</dbReference>
<keyword evidence="1" id="KW-0732">Signal</keyword>
<dbReference type="GeneID" id="57751945"/>
<keyword evidence="4" id="KW-1185">Reference proteome</keyword>
<reference evidence="3 5" key="3">
    <citation type="submission" date="2019-08" db="EMBL/GenBank/DDBJ databases">
        <authorList>
            <person name="Kuhnert P."/>
        </authorList>
    </citation>
    <scope>NUCLEOTIDE SEQUENCE [LARGE SCALE GENOMIC DNA]</scope>
    <source>
        <strain evidence="3 5">B36.5</strain>
    </source>
</reference>
<sequence>MKLKQKFSFMVCLVLLLTATGFAQDIYNEFGQLKMGLYDLPESDRIKKIKDFQAKAEKDFTLSEEEKLTISNLLILELANITKAEKERYLLFETQNKKNESYMEGKKLSALGKWFLVSTADVKSRRIAYLSGTVQINEAVDVKELYLQALKQDKKFSQGHLSYGLWLYFAPPIAGGGYDKALAEISKAVSYAKKEDEKFLALCFRSQVYFALGQHEKTEADLQAAHAAFPSETFTELIREINKNGKVFFE</sequence>
<dbReference type="EMBL" id="CP042817">
    <property type="protein sequence ID" value="QEJ97194.1"/>
    <property type="molecule type" value="Genomic_DNA"/>
</dbReference>
<dbReference type="AlphaFoldDB" id="A0A0B7GX30"/>